<reference evidence="3" key="1">
    <citation type="submission" date="2020-10" db="EMBL/GenBank/DDBJ databases">
        <authorList>
            <person name="Gilroy R."/>
        </authorList>
    </citation>
    <scope>NUCLEOTIDE SEQUENCE</scope>
    <source>
        <strain evidence="3">G3-4614</strain>
    </source>
</reference>
<dbReference type="AlphaFoldDB" id="A0A9D9E3N8"/>
<feature type="domain" description="Glycosyltransferase 2-like" evidence="2">
    <location>
        <begin position="5"/>
        <end position="101"/>
    </location>
</feature>
<evidence type="ECO:0000313" key="4">
    <source>
        <dbReference type="Proteomes" id="UP000823636"/>
    </source>
</evidence>
<dbReference type="EMBL" id="JADIMW010000047">
    <property type="protein sequence ID" value="MBO8438117.1"/>
    <property type="molecule type" value="Genomic_DNA"/>
</dbReference>
<dbReference type="Pfam" id="PF00535">
    <property type="entry name" value="Glycos_transf_2"/>
    <property type="match status" value="1"/>
</dbReference>
<comment type="caution">
    <text evidence="3">The sequence shown here is derived from an EMBL/GenBank/DDBJ whole genome shotgun (WGS) entry which is preliminary data.</text>
</comment>
<dbReference type="Gene3D" id="3.90.550.10">
    <property type="entry name" value="Spore Coat Polysaccharide Biosynthesis Protein SpsA, Chain A"/>
    <property type="match status" value="1"/>
</dbReference>
<dbReference type="CDD" id="cd02511">
    <property type="entry name" value="Beta4Glucosyltransferase"/>
    <property type="match status" value="1"/>
</dbReference>
<dbReference type="InterPro" id="IPR029044">
    <property type="entry name" value="Nucleotide-diphossugar_trans"/>
</dbReference>
<dbReference type="PANTHER" id="PTHR43630:SF2">
    <property type="entry name" value="GLYCOSYLTRANSFERASE"/>
    <property type="match status" value="1"/>
</dbReference>
<evidence type="ECO:0000259" key="2">
    <source>
        <dbReference type="Pfam" id="PF00535"/>
    </source>
</evidence>
<dbReference type="InterPro" id="IPR001173">
    <property type="entry name" value="Glyco_trans_2-like"/>
</dbReference>
<evidence type="ECO:0000256" key="1">
    <source>
        <dbReference type="ARBA" id="ARBA00038494"/>
    </source>
</evidence>
<sequence>MQDITVIILTLNEEIHIERCITKLGNLAKKIYVIDCFSKDNTVSIAEKCGATVIQHKWEGNHARQLNWAIDNIKIETKWVLRLDADEYLSDELIKEIENKLPSLADNISAIVLPLRRVFMGRIIKHGVNDVAMIRLFKYGYVRCEERWMDEHMTLSEGESTTFINPFVDDNVNTLGFFTDKHNNYSIREAITMLDNEIGLISNDVHKNDKSTFSKETLEKRKKKDKYARMPLFWRSFFYFCFRYFLRGGFLDGKEGFLWHFLQGWWYRTLVDAKILEIKKNCGTDKDKIKEYVKYHYNIEL</sequence>
<dbReference type="SUPFAM" id="SSF53448">
    <property type="entry name" value="Nucleotide-diphospho-sugar transferases"/>
    <property type="match status" value="1"/>
</dbReference>
<evidence type="ECO:0000313" key="3">
    <source>
        <dbReference type="EMBL" id="MBO8438117.1"/>
    </source>
</evidence>
<accession>A0A9D9E3N8</accession>
<comment type="similarity">
    <text evidence="1">Belongs to the glycosyltransferase 2 family. WaaE/KdtX subfamily.</text>
</comment>
<proteinExistence type="inferred from homology"/>
<name>A0A9D9E3N8_9BACT</name>
<protein>
    <submittedName>
        <fullName evidence="3">Glycosyltransferase family 2 protein</fullName>
    </submittedName>
</protein>
<reference evidence="3" key="2">
    <citation type="journal article" date="2021" name="PeerJ">
        <title>Extensive microbial diversity within the chicken gut microbiome revealed by metagenomics and culture.</title>
        <authorList>
            <person name="Gilroy R."/>
            <person name="Ravi A."/>
            <person name="Getino M."/>
            <person name="Pursley I."/>
            <person name="Horton D.L."/>
            <person name="Alikhan N.F."/>
            <person name="Baker D."/>
            <person name="Gharbi K."/>
            <person name="Hall N."/>
            <person name="Watson M."/>
            <person name="Adriaenssens E.M."/>
            <person name="Foster-Nyarko E."/>
            <person name="Jarju S."/>
            <person name="Secka A."/>
            <person name="Antonio M."/>
            <person name="Oren A."/>
            <person name="Chaudhuri R.R."/>
            <person name="La Ragione R."/>
            <person name="Hildebrand F."/>
            <person name="Pallen M.J."/>
        </authorList>
    </citation>
    <scope>NUCLEOTIDE SEQUENCE</scope>
    <source>
        <strain evidence="3">G3-4614</strain>
    </source>
</reference>
<gene>
    <name evidence="3" type="ORF">IAC54_04375</name>
</gene>
<dbReference type="PANTHER" id="PTHR43630">
    <property type="entry name" value="POLY-BETA-1,6-N-ACETYL-D-GLUCOSAMINE SYNTHASE"/>
    <property type="match status" value="1"/>
</dbReference>
<organism evidence="3 4">
    <name type="scientific">Candidatus Caccoplasma merdipullorum</name>
    <dbReference type="NCBI Taxonomy" id="2840718"/>
    <lineage>
        <taxon>Bacteria</taxon>
        <taxon>Pseudomonadati</taxon>
        <taxon>Bacteroidota</taxon>
        <taxon>Bacteroidia</taxon>
        <taxon>Bacteroidales</taxon>
        <taxon>Bacteroidaceae</taxon>
        <taxon>Bacteroidaceae incertae sedis</taxon>
        <taxon>Candidatus Caccoplasma</taxon>
    </lineage>
</organism>
<dbReference type="Proteomes" id="UP000823636">
    <property type="component" value="Unassembled WGS sequence"/>
</dbReference>